<organism evidence="5 6">
    <name type="scientific">Pseudocercospora eumusae</name>
    <dbReference type="NCBI Taxonomy" id="321146"/>
    <lineage>
        <taxon>Eukaryota</taxon>
        <taxon>Fungi</taxon>
        <taxon>Dikarya</taxon>
        <taxon>Ascomycota</taxon>
        <taxon>Pezizomycotina</taxon>
        <taxon>Dothideomycetes</taxon>
        <taxon>Dothideomycetidae</taxon>
        <taxon>Mycosphaerellales</taxon>
        <taxon>Mycosphaerellaceae</taxon>
        <taxon>Pseudocercospora</taxon>
    </lineage>
</organism>
<evidence type="ECO:0000256" key="1">
    <source>
        <dbReference type="ARBA" id="ARBA00022723"/>
    </source>
</evidence>
<evidence type="ECO:0000313" key="6">
    <source>
        <dbReference type="Proteomes" id="UP000070133"/>
    </source>
</evidence>
<dbReference type="Pfam" id="PF00264">
    <property type="entry name" value="Tyrosinase"/>
    <property type="match status" value="1"/>
</dbReference>
<dbReference type="InterPro" id="IPR036249">
    <property type="entry name" value="Thioredoxin-like_sf"/>
</dbReference>
<keyword evidence="2" id="KW-0560">Oxidoreductase</keyword>
<dbReference type="EMBL" id="LFZN01000060">
    <property type="protein sequence ID" value="KXT01151.1"/>
    <property type="molecule type" value="Genomic_DNA"/>
</dbReference>
<name>A0A139HFA6_9PEZI</name>
<dbReference type="Proteomes" id="UP000070133">
    <property type="component" value="Unassembled WGS sequence"/>
</dbReference>
<evidence type="ECO:0000259" key="3">
    <source>
        <dbReference type="Pfam" id="PF00264"/>
    </source>
</evidence>
<dbReference type="InterPro" id="IPR008922">
    <property type="entry name" value="Di-copper_centre_dom_sf"/>
</dbReference>
<dbReference type="PANTHER" id="PTHR11474">
    <property type="entry name" value="TYROSINASE FAMILY MEMBER"/>
    <property type="match status" value="1"/>
</dbReference>
<dbReference type="GO" id="GO:0046872">
    <property type="term" value="F:metal ion binding"/>
    <property type="evidence" value="ECO:0007669"/>
    <property type="project" value="UniProtKB-KW"/>
</dbReference>
<dbReference type="GO" id="GO:0016491">
    <property type="term" value="F:oxidoreductase activity"/>
    <property type="evidence" value="ECO:0007669"/>
    <property type="project" value="UniProtKB-KW"/>
</dbReference>
<dbReference type="Gene3D" id="3.40.30.10">
    <property type="entry name" value="Glutaredoxin"/>
    <property type="match status" value="1"/>
</dbReference>
<dbReference type="Gene3D" id="1.10.1280.10">
    <property type="entry name" value="Di-copper center containing domain from catechol oxidase"/>
    <property type="match status" value="1"/>
</dbReference>
<accession>A0A139HFA6</accession>
<dbReference type="OrthoDB" id="6132182at2759"/>
<dbReference type="PANTHER" id="PTHR11474:SF125">
    <property type="entry name" value="N-ACETYL-6-HYDROXYTRYPTOPHAN OXIDASE IVOB-RELATED"/>
    <property type="match status" value="1"/>
</dbReference>
<proteinExistence type="predicted"/>
<evidence type="ECO:0000259" key="4">
    <source>
        <dbReference type="Pfam" id="PF13462"/>
    </source>
</evidence>
<gene>
    <name evidence="5" type="ORF">AC578_599</name>
</gene>
<evidence type="ECO:0008006" key="7">
    <source>
        <dbReference type="Google" id="ProtNLM"/>
    </source>
</evidence>
<feature type="domain" description="Tyrosinase copper-binding" evidence="3">
    <location>
        <begin position="440"/>
        <end position="646"/>
    </location>
</feature>
<dbReference type="AlphaFoldDB" id="A0A139HFA6"/>
<dbReference type="SUPFAM" id="SSF52833">
    <property type="entry name" value="Thioredoxin-like"/>
    <property type="match status" value="1"/>
</dbReference>
<reference evidence="5 6" key="1">
    <citation type="submission" date="2015-07" db="EMBL/GenBank/DDBJ databases">
        <title>Comparative genomics of the Sigatoka disease complex on banana suggests a link between parallel evolutionary changes in Pseudocercospora fijiensis and Pseudocercospora eumusae and increased virulence on the banana host.</title>
        <authorList>
            <person name="Chang T.-C."/>
            <person name="Salvucci A."/>
            <person name="Crous P.W."/>
            <person name="Stergiopoulos I."/>
        </authorList>
    </citation>
    <scope>NUCLEOTIDE SEQUENCE [LARGE SCALE GENOMIC DNA]</scope>
    <source>
        <strain evidence="5 6">CBS 114824</strain>
    </source>
</reference>
<dbReference type="STRING" id="321146.A0A139HFA6"/>
<keyword evidence="1" id="KW-0479">Metal-binding</keyword>
<protein>
    <recommendedName>
        <fullName evidence="7">Tyrosinase copper-binding domain-containing protein</fullName>
    </recommendedName>
</protein>
<dbReference type="InterPro" id="IPR050316">
    <property type="entry name" value="Tyrosinase/Hemocyanin"/>
</dbReference>
<evidence type="ECO:0000256" key="2">
    <source>
        <dbReference type="ARBA" id="ARBA00023002"/>
    </source>
</evidence>
<dbReference type="InterPro" id="IPR002227">
    <property type="entry name" value="Tyrosinase_Cu-bd"/>
</dbReference>
<keyword evidence="6" id="KW-1185">Reference proteome</keyword>
<feature type="domain" description="Thioredoxin-like fold" evidence="4">
    <location>
        <begin position="96"/>
        <end position="259"/>
    </location>
</feature>
<dbReference type="Pfam" id="PF13462">
    <property type="entry name" value="Thioredoxin_4"/>
    <property type="match status" value="1"/>
</dbReference>
<dbReference type="PRINTS" id="PR00092">
    <property type="entry name" value="TYROSINASE"/>
</dbReference>
<evidence type="ECO:0000313" key="5">
    <source>
        <dbReference type="EMBL" id="KXT01151.1"/>
    </source>
</evidence>
<dbReference type="SUPFAM" id="SSF48056">
    <property type="entry name" value="Di-copper centre-containing domain"/>
    <property type="match status" value="1"/>
</dbReference>
<comment type="caution">
    <text evidence="5">The sequence shown here is derived from an EMBL/GenBank/DDBJ whole genome shotgun (WGS) entry which is preliminary data.</text>
</comment>
<dbReference type="InterPro" id="IPR012336">
    <property type="entry name" value="Thioredoxin-like_fold"/>
</dbReference>
<sequence>MSLVQSATYITQLNETHLALASSPYSITPSPQKPKPKQKQRKHQAFECYMVSERSSDRVNIISLRLNESLLSSTTIIIKMALAPKFAGAKFVAGSKPQALHTIEFFLDYVCPFSKKQFDTFYDEVLPVIKQKYAGKVEVVFRQQIQPWHPASTLVHEAGVAVLQQNPDKFWEFSKALFGKQTEYFDESLVNEGRNDTYRRLAKLASSIGLDEQDIYKRLEITAGPGKNTGNGVTNDLKLLIKHNRLQGNHVTPTVFFNGYPDGGISSSFSTGDWEKWLEKNIVAPTGTATFCYYSIWHPYPSRATPCSALLTLLPFLRILVAQVVMSILWRGASLLLLLATAFTIELAHANNQHAHAALHKPRQFQSQGKARWDELHQTYLTNLYNSLDPNGQCTWDNMVVRREWGDMSREARLEYISALYCLKNRPGMTSHSDYPGANGRWDDLVVAHLINVESVHRSPWLSIWHRHYTWRLELALREECGYTGGVPYWHWSKYLDQDVNTWPLFDGSDTSIGGNGTQTGPQCACVRNGPMASWTINLGPQGQDTWGCKRNPRPDGLGYNPACIERTFNTGYLESLRWDEVVYTIDQAHDANRFAQLIELESPTVHNAPHLFIGGTQIDVAFSSQDPWFHFHHAMVDFIFSIWQSLDWNTRTTTFADSHIFDDVRTSGGWSLPTPAMDLQSIIHLSPVFQNITVEQAMWPNKNFYCYRYE</sequence>